<reference evidence="1 2" key="1">
    <citation type="journal article" date="2023" name="Insect Mol. Biol.">
        <title>Genome sequencing provides insights into the evolution of gene families encoding plant cell wall-degrading enzymes in longhorned beetles.</title>
        <authorList>
            <person name="Shin N.R."/>
            <person name="Okamura Y."/>
            <person name="Kirsch R."/>
            <person name="Pauchet Y."/>
        </authorList>
    </citation>
    <scope>NUCLEOTIDE SEQUENCE [LARGE SCALE GENOMIC DNA]</scope>
    <source>
        <strain evidence="1">EAD_L_NR</strain>
    </source>
</reference>
<dbReference type="AlphaFoldDB" id="A0AAV8VE52"/>
<name>A0AAV8VE52_9CUCU</name>
<accession>A0AAV8VE52</accession>
<dbReference type="Proteomes" id="UP001159042">
    <property type="component" value="Unassembled WGS sequence"/>
</dbReference>
<evidence type="ECO:0000313" key="2">
    <source>
        <dbReference type="Proteomes" id="UP001159042"/>
    </source>
</evidence>
<proteinExistence type="predicted"/>
<keyword evidence="2" id="KW-1185">Reference proteome</keyword>
<protein>
    <submittedName>
        <fullName evidence="1">Uncharacterized protein</fullName>
    </submittedName>
</protein>
<dbReference type="EMBL" id="JANEYG010000121">
    <property type="protein sequence ID" value="KAJ8912550.1"/>
    <property type="molecule type" value="Genomic_DNA"/>
</dbReference>
<evidence type="ECO:0000313" key="1">
    <source>
        <dbReference type="EMBL" id="KAJ8912550.1"/>
    </source>
</evidence>
<sequence length="89" mass="10211">MRPGSYYFPDGCQKITSCHFRDEPLGESLNAAKAKFSSYRKNEYDRSEKKFCSNTICKKTGHMNEEFTLTPPEIIEAAKEIEANLLPEK</sequence>
<organism evidence="1 2">
    <name type="scientific">Exocentrus adspersus</name>
    <dbReference type="NCBI Taxonomy" id="1586481"/>
    <lineage>
        <taxon>Eukaryota</taxon>
        <taxon>Metazoa</taxon>
        <taxon>Ecdysozoa</taxon>
        <taxon>Arthropoda</taxon>
        <taxon>Hexapoda</taxon>
        <taxon>Insecta</taxon>
        <taxon>Pterygota</taxon>
        <taxon>Neoptera</taxon>
        <taxon>Endopterygota</taxon>
        <taxon>Coleoptera</taxon>
        <taxon>Polyphaga</taxon>
        <taxon>Cucujiformia</taxon>
        <taxon>Chrysomeloidea</taxon>
        <taxon>Cerambycidae</taxon>
        <taxon>Lamiinae</taxon>
        <taxon>Acanthocinini</taxon>
        <taxon>Exocentrus</taxon>
    </lineage>
</organism>
<comment type="caution">
    <text evidence="1">The sequence shown here is derived from an EMBL/GenBank/DDBJ whole genome shotgun (WGS) entry which is preliminary data.</text>
</comment>
<gene>
    <name evidence="1" type="ORF">NQ315_006621</name>
</gene>